<feature type="transmembrane region" description="Helical" evidence="1">
    <location>
        <begin position="100"/>
        <end position="116"/>
    </location>
</feature>
<proteinExistence type="predicted"/>
<name>A0A3N6PD62_9CYAN</name>
<keyword evidence="1" id="KW-0472">Membrane</keyword>
<dbReference type="AlphaFoldDB" id="A0A3N6PD62"/>
<keyword evidence="1" id="KW-0812">Transmembrane</keyword>
<accession>A0A3N6PD62</accession>
<keyword evidence="1" id="KW-1133">Transmembrane helix</keyword>
<gene>
    <name evidence="2" type="ORF">D5R40_13580</name>
</gene>
<reference evidence="2 3" key="1">
    <citation type="journal article" date="2018" name="ACS Chem. Biol.">
        <title>Ketoreductase domain dysfunction expands chemodiversity: malyngamide biosynthesis in the cyanobacterium Okeania hirsuta.</title>
        <authorList>
            <person name="Moss N.A."/>
            <person name="Leao T."/>
            <person name="Rankin M."/>
            <person name="McCullough T.M."/>
            <person name="Qu P."/>
            <person name="Korobeynikov A."/>
            <person name="Smith J.L."/>
            <person name="Gerwick L."/>
            <person name="Gerwick W.H."/>
        </authorList>
    </citation>
    <scope>NUCLEOTIDE SEQUENCE [LARGE SCALE GENOMIC DNA]</scope>
    <source>
        <strain evidence="2 3">PAB10Feb10-1</strain>
    </source>
</reference>
<evidence type="ECO:0000313" key="2">
    <source>
        <dbReference type="EMBL" id="RQH43132.1"/>
    </source>
</evidence>
<protein>
    <submittedName>
        <fullName evidence="2">Zinc ribbon domain-containing protein</fullName>
    </submittedName>
</protein>
<comment type="caution">
    <text evidence="2">The sequence shown here is derived from an EMBL/GenBank/DDBJ whole genome shotgun (WGS) entry which is preliminary data.</text>
</comment>
<keyword evidence="3" id="KW-1185">Reference proteome</keyword>
<evidence type="ECO:0000313" key="3">
    <source>
        <dbReference type="Proteomes" id="UP000269154"/>
    </source>
</evidence>
<dbReference type="EMBL" id="RCBY01000066">
    <property type="protein sequence ID" value="RQH43132.1"/>
    <property type="molecule type" value="Genomic_DNA"/>
</dbReference>
<dbReference type="OrthoDB" id="530614at2"/>
<dbReference type="Proteomes" id="UP000269154">
    <property type="component" value="Unassembled WGS sequence"/>
</dbReference>
<sequence length="117" mass="13686">MSNCPRCHQPIDSQAIVCPHCRFSLKAFGHPGIPIYHSQTEEYLCNSCIYHFDDTCNFPQRPYAKNCTLYHNQSEPLVPPTNFNHISWFGTVKFWLQRNTIWWLLLSLVLISLIMSL</sequence>
<evidence type="ECO:0000256" key="1">
    <source>
        <dbReference type="SAM" id="Phobius"/>
    </source>
</evidence>
<dbReference type="RefSeq" id="WP_124145027.1">
    <property type="nucleotide sequence ID" value="NZ_CAWOKI010000062.1"/>
</dbReference>
<organism evidence="2 3">
    <name type="scientific">Okeania hirsuta</name>
    <dbReference type="NCBI Taxonomy" id="1458930"/>
    <lineage>
        <taxon>Bacteria</taxon>
        <taxon>Bacillati</taxon>
        <taxon>Cyanobacteriota</taxon>
        <taxon>Cyanophyceae</taxon>
        <taxon>Oscillatoriophycideae</taxon>
        <taxon>Oscillatoriales</taxon>
        <taxon>Microcoleaceae</taxon>
        <taxon>Okeania</taxon>
    </lineage>
</organism>